<keyword evidence="3" id="KW-1003">Cell membrane</keyword>
<comment type="subcellular location">
    <subcellularLocation>
        <location evidence="1">Cell membrane</location>
        <topology evidence="1">Multi-pass membrane protein</topology>
    </subcellularLocation>
</comment>
<keyword evidence="4 8" id="KW-0812">Transmembrane</keyword>
<dbReference type="RefSeq" id="WP_379084215.1">
    <property type="nucleotide sequence ID" value="NZ_JBHTJO010000001.1"/>
</dbReference>
<keyword evidence="6 8" id="KW-0472">Membrane</keyword>
<evidence type="ECO:0000256" key="8">
    <source>
        <dbReference type="SAM" id="Phobius"/>
    </source>
</evidence>
<dbReference type="EMBL" id="JBHTJO010000001">
    <property type="protein sequence ID" value="MFD0985612.1"/>
    <property type="molecule type" value="Genomic_DNA"/>
</dbReference>
<evidence type="ECO:0000256" key="7">
    <source>
        <dbReference type="SAM" id="MobiDB-lite"/>
    </source>
</evidence>
<evidence type="ECO:0000256" key="5">
    <source>
        <dbReference type="ARBA" id="ARBA00022989"/>
    </source>
</evidence>
<feature type="compositionally biased region" description="Polar residues" evidence="7">
    <location>
        <begin position="152"/>
        <end position="162"/>
    </location>
</feature>
<comment type="similarity">
    <text evidence="2">Belongs to the UPF0702 family.</text>
</comment>
<gene>
    <name evidence="11" type="ORF">ACFQ2F_00690</name>
</gene>
<evidence type="ECO:0000259" key="10">
    <source>
        <dbReference type="Pfam" id="PF20730"/>
    </source>
</evidence>
<evidence type="ECO:0000259" key="9">
    <source>
        <dbReference type="Pfam" id="PF04239"/>
    </source>
</evidence>
<reference evidence="12" key="1">
    <citation type="journal article" date="2019" name="Int. J. Syst. Evol. Microbiol.">
        <title>The Global Catalogue of Microorganisms (GCM) 10K type strain sequencing project: providing services to taxonomists for standard genome sequencing and annotation.</title>
        <authorList>
            <consortium name="The Broad Institute Genomics Platform"/>
            <consortium name="The Broad Institute Genome Sequencing Center for Infectious Disease"/>
            <person name="Wu L."/>
            <person name="Ma J."/>
        </authorList>
    </citation>
    <scope>NUCLEOTIDE SEQUENCE [LARGE SCALE GENOMIC DNA]</scope>
    <source>
        <strain evidence="12">CCUG 61697</strain>
    </source>
</reference>
<dbReference type="PANTHER" id="PTHR34582:SF6">
    <property type="entry name" value="UPF0702 TRANSMEMBRANE PROTEIN YCAP"/>
    <property type="match status" value="1"/>
</dbReference>
<evidence type="ECO:0000256" key="6">
    <source>
        <dbReference type="ARBA" id="ARBA00023136"/>
    </source>
</evidence>
<proteinExistence type="inferred from homology"/>
<feature type="domain" description="YetF C-terminal" evidence="9">
    <location>
        <begin position="92"/>
        <end position="161"/>
    </location>
</feature>
<feature type="transmembrane region" description="Helical" evidence="8">
    <location>
        <begin position="75"/>
        <end position="93"/>
    </location>
</feature>
<feature type="transmembrane region" description="Helical" evidence="8">
    <location>
        <begin position="44"/>
        <end position="63"/>
    </location>
</feature>
<organism evidence="11 12">
    <name type="scientific">Methyloligella solikamskensis</name>
    <dbReference type="NCBI Taxonomy" id="1177756"/>
    <lineage>
        <taxon>Bacteria</taxon>
        <taxon>Pseudomonadati</taxon>
        <taxon>Pseudomonadota</taxon>
        <taxon>Alphaproteobacteria</taxon>
        <taxon>Hyphomicrobiales</taxon>
        <taxon>Hyphomicrobiaceae</taxon>
        <taxon>Methyloligella</taxon>
    </lineage>
</organism>
<dbReference type="InterPro" id="IPR007353">
    <property type="entry name" value="DUF421"/>
</dbReference>
<evidence type="ECO:0000256" key="1">
    <source>
        <dbReference type="ARBA" id="ARBA00004651"/>
    </source>
</evidence>
<sequence length="176" mass="18505">MDWSAIFFQGWADIGRTLVVGVLAYITLVVFLRISGKRTLAKLNAFDLVVTVALGSILASILLTEKVSLSEGATALAVLIGLQALVTFVSVRWHGIADLIRSDPALLVHQGAFCLGTMKSERITTDEVLSAIRSTGGHEVTDAQTVVLESDGSLSVSLGDTGTSKRESSSSKSSGP</sequence>
<evidence type="ECO:0000313" key="11">
    <source>
        <dbReference type="EMBL" id="MFD0985612.1"/>
    </source>
</evidence>
<evidence type="ECO:0000256" key="2">
    <source>
        <dbReference type="ARBA" id="ARBA00006448"/>
    </source>
</evidence>
<dbReference type="Proteomes" id="UP001597102">
    <property type="component" value="Unassembled WGS sequence"/>
</dbReference>
<dbReference type="Gene3D" id="3.30.240.20">
    <property type="entry name" value="bsu07140 like domains"/>
    <property type="match status" value="1"/>
</dbReference>
<feature type="region of interest" description="Disordered" evidence="7">
    <location>
        <begin position="151"/>
        <end position="176"/>
    </location>
</feature>
<dbReference type="InterPro" id="IPR048454">
    <property type="entry name" value="YetF_N"/>
</dbReference>
<name>A0ABW3J5B1_9HYPH</name>
<dbReference type="Pfam" id="PF20730">
    <property type="entry name" value="YetF_N"/>
    <property type="match status" value="1"/>
</dbReference>
<accession>A0ABW3J5B1</accession>
<evidence type="ECO:0000256" key="3">
    <source>
        <dbReference type="ARBA" id="ARBA00022475"/>
    </source>
</evidence>
<evidence type="ECO:0000256" key="4">
    <source>
        <dbReference type="ARBA" id="ARBA00022692"/>
    </source>
</evidence>
<dbReference type="Pfam" id="PF04239">
    <property type="entry name" value="DUF421"/>
    <property type="match status" value="1"/>
</dbReference>
<dbReference type="PANTHER" id="PTHR34582">
    <property type="entry name" value="UPF0702 TRANSMEMBRANE PROTEIN YCAP"/>
    <property type="match status" value="1"/>
</dbReference>
<feature type="domain" description="YetF-like N-terminal transmembrane" evidence="10">
    <location>
        <begin position="22"/>
        <end position="88"/>
    </location>
</feature>
<keyword evidence="12" id="KW-1185">Reference proteome</keyword>
<dbReference type="InterPro" id="IPR023090">
    <property type="entry name" value="UPF0702_alpha/beta_dom_sf"/>
</dbReference>
<protein>
    <submittedName>
        <fullName evidence="11">DUF421 domain-containing protein</fullName>
    </submittedName>
</protein>
<feature type="transmembrane region" description="Helical" evidence="8">
    <location>
        <begin position="14"/>
        <end position="32"/>
    </location>
</feature>
<evidence type="ECO:0000313" key="12">
    <source>
        <dbReference type="Proteomes" id="UP001597102"/>
    </source>
</evidence>
<keyword evidence="5 8" id="KW-1133">Transmembrane helix</keyword>
<comment type="caution">
    <text evidence="11">The sequence shown here is derived from an EMBL/GenBank/DDBJ whole genome shotgun (WGS) entry which is preliminary data.</text>
</comment>